<dbReference type="Proteomes" id="UP001489004">
    <property type="component" value="Unassembled WGS sequence"/>
</dbReference>
<accession>A0AAW1QST9</accession>
<keyword evidence="2" id="KW-0812">Transmembrane</keyword>
<evidence type="ECO:0000313" key="4">
    <source>
        <dbReference type="Proteomes" id="UP001489004"/>
    </source>
</evidence>
<dbReference type="EMBL" id="JALJOR010000002">
    <property type="protein sequence ID" value="KAK9824590.1"/>
    <property type="molecule type" value="Genomic_DNA"/>
</dbReference>
<sequence length="214" mass="24052">MRLSRWRAYRQPKELVSESLRQHHSPTRTGDSGFPVHTEQGSPTFSPTAPRRYGLPAEDRSSSGSESEEDSPARTGRQQTSAAQAHIEQLTSTLEFKRYMLERGLTLEEVKASERKLQLFQDLRQCDPMAFRNLCTSDLAEYDVQRALPVWLALEYVFDIAPLVCAAVLLALFGLQQGIWTKAVLLIAVANMLAWATSSSLFGRPLDLWRRAAG</sequence>
<name>A0AAW1QST9_9CHLO</name>
<evidence type="ECO:0000256" key="1">
    <source>
        <dbReference type="SAM" id="MobiDB-lite"/>
    </source>
</evidence>
<evidence type="ECO:0000256" key="2">
    <source>
        <dbReference type="SAM" id="Phobius"/>
    </source>
</evidence>
<keyword evidence="2" id="KW-0472">Membrane</keyword>
<protein>
    <submittedName>
        <fullName evidence="3">Uncharacterized protein</fullName>
    </submittedName>
</protein>
<organism evidence="3 4">
    <name type="scientific">[Myrmecia] bisecta</name>
    <dbReference type="NCBI Taxonomy" id="41462"/>
    <lineage>
        <taxon>Eukaryota</taxon>
        <taxon>Viridiplantae</taxon>
        <taxon>Chlorophyta</taxon>
        <taxon>core chlorophytes</taxon>
        <taxon>Trebouxiophyceae</taxon>
        <taxon>Trebouxiales</taxon>
        <taxon>Trebouxiaceae</taxon>
        <taxon>Myrmecia</taxon>
    </lineage>
</organism>
<proteinExistence type="predicted"/>
<feature type="transmembrane region" description="Helical" evidence="2">
    <location>
        <begin position="150"/>
        <end position="173"/>
    </location>
</feature>
<feature type="compositionally biased region" description="Basic residues" evidence="1">
    <location>
        <begin position="1"/>
        <end position="10"/>
    </location>
</feature>
<feature type="transmembrane region" description="Helical" evidence="2">
    <location>
        <begin position="179"/>
        <end position="202"/>
    </location>
</feature>
<keyword evidence="2" id="KW-1133">Transmembrane helix</keyword>
<evidence type="ECO:0000313" key="3">
    <source>
        <dbReference type="EMBL" id="KAK9824590.1"/>
    </source>
</evidence>
<gene>
    <name evidence="3" type="ORF">WJX72_011541</name>
</gene>
<feature type="region of interest" description="Disordered" evidence="1">
    <location>
        <begin position="1"/>
        <end position="84"/>
    </location>
</feature>
<reference evidence="3 4" key="1">
    <citation type="journal article" date="2024" name="Nat. Commun.">
        <title>Phylogenomics reveals the evolutionary origins of lichenization in chlorophyte algae.</title>
        <authorList>
            <person name="Puginier C."/>
            <person name="Libourel C."/>
            <person name="Otte J."/>
            <person name="Skaloud P."/>
            <person name="Haon M."/>
            <person name="Grisel S."/>
            <person name="Petersen M."/>
            <person name="Berrin J.G."/>
            <person name="Delaux P.M."/>
            <person name="Dal Grande F."/>
            <person name="Keller J."/>
        </authorList>
    </citation>
    <scope>NUCLEOTIDE SEQUENCE [LARGE SCALE GENOMIC DNA]</scope>
    <source>
        <strain evidence="3 4">SAG 2043</strain>
    </source>
</reference>
<comment type="caution">
    <text evidence="3">The sequence shown here is derived from an EMBL/GenBank/DDBJ whole genome shotgun (WGS) entry which is preliminary data.</text>
</comment>
<dbReference type="AlphaFoldDB" id="A0AAW1QST9"/>
<keyword evidence="4" id="KW-1185">Reference proteome</keyword>